<dbReference type="PROSITE" id="PS01124">
    <property type="entry name" value="HTH_ARAC_FAMILY_2"/>
    <property type="match status" value="1"/>
</dbReference>
<dbReference type="SUPFAM" id="SSF46689">
    <property type="entry name" value="Homeodomain-like"/>
    <property type="match status" value="1"/>
</dbReference>
<organism evidence="5 6">
    <name type="scientific">Paenibacillus mendelii</name>
    <dbReference type="NCBI Taxonomy" id="206163"/>
    <lineage>
        <taxon>Bacteria</taxon>
        <taxon>Bacillati</taxon>
        <taxon>Bacillota</taxon>
        <taxon>Bacilli</taxon>
        <taxon>Bacillales</taxon>
        <taxon>Paenibacillaceae</taxon>
        <taxon>Paenibacillus</taxon>
    </lineage>
</organism>
<dbReference type="InterPro" id="IPR018060">
    <property type="entry name" value="HTH_AraC"/>
</dbReference>
<keyword evidence="2" id="KW-0238">DNA-binding</keyword>
<evidence type="ECO:0000256" key="1">
    <source>
        <dbReference type="ARBA" id="ARBA00023015"/>
    </source>
</evidence>
<name>A0ABV6JG74_9BACL</name>
<evidence type="ECO:0000256" key="3">
    <source>
        <dbReference type="ARBA" id="ARBA00023163"/>
    </source>
</evidence>
<gene>
    <name evidence="5" type="ORF">ACFFJ8_26540</name>
</gene>
<evidence type="ECO:0000313" key="6">
    <source>
        <dbReference type="Proteomes" id="UP001589818"/>
    </source>
</evidence>
<keyword evidence="1" id="KW-0805">Transcription regulation</keyword>
<sequence length="265" mass="30176">MEALRWNATHRIEVLHHFVWHLGDRFVHEADTYEHMMIFAVEAGMFAYRMQDLEGVASAGDLVCCPPGITLHRRALNDLTFHYILCDVVDEQGVTIRDAACLPLGRISVKHNQRLHNTYELLREASRIPAPQQPWVDHLVNDIWQLICFETSSAVTQGGTIWSDRWKRRLHEAAFNGESLSALADEAGLSPVQFSRKFSAAAGVLPSEYISGLRIQRACDRLQNSDASIEDIAADCGLSNRYYFTRLFTRQMGIPPAKYRKLHRI</sequence>
<dbReference type="InterPro" id="IPR050204">
    <property type="entry name" value="AraC_XylS_family_regulators"/>
</dbReference>
<feature type="domain" description="HTH araC/xylS-type" evidence="4">
    <location>
        <begin position="164"/>
        <end position="262"/>
    </location>
</feature>
<protein>
    <submittedName>
        <fullName evidence="5">Helix-turn-helix domain-containing protein</fullName>
    </submittedName>
</protein>
<accession>A0ABV6JG74</accession>
<keyword evidence="6" id="KW-1185">Reference proteome</keyword>
<dbReference type="InterPro" id="IPR018062">
    <property type="entry name" value="HTH_AraC-typ_CS"/>
</dbReference>
<proteinExistence type="predicted"/>
<dbReference type="PANTHER" id="PTHR46796">
    <property type="entry name" value="HTH-TYPE TRANSCRIPTIONAL ACTIVATOR RHAS-RELATED"/>
    <property type="match status" value="1"/>
</dbReference>
<dbReference type="EMBL" id="JBHLVF010000041">
    <property type="protein sequence ID" value="MFC0394909.1"/>
    <property type="molecule type" value="Genomic_DNA"/>
</dbReference>
<dbReference type="SMART" id="SM00342">
    <property type="entry name" value="HTH_ARAC"/>
    <property type="match status" value="1"/>
</dbReference>
<dbReference type="InterPro" id="IPR009057">
    <property type="entry name" value="Homeodomain-like_sf"/>
</dbReference>
<reference evidence="5 6" key="1">
    <citation type="submission" date="2024-09" db="EMBL/GenBank/DDBJ databases">
        <authorList>
            <person name="Sun Q."/>
            <person name="Mori K."/>
        </authorList>
    </citation>
    <scope>NUCLEOTIDE SEQUENCE [LARGE SCALE GENOMIC DNA]</scope>
    <source>
        <strain evidence="5 6">CCM 4839</strain>
    </source>
</reference>
<comment type="caution">
    <text evidence="5">The sequence shown here is derived from an EMBL/GenBank/DDBJ whole genome shotgun (WGS) entry which is preliminary data.</text>
</comment>
<dbReference type="PROSITE" id="PS00041">
    <property type="entry name" value="HTH_ARAC_FAMILY_1"/>
    <property type="match status" value="1"/>
</dbReference>
<dbReference type="RefSeq" id="WP_204816069.1">
    <property type="nucleotide sequence ID" value="NZ_JANHOF010000001.1"/>
</dbReference>
<evidence type="ECO:0000259" key="4">
    <source>
        <dbReference type="PROSITE" id="PS01124"/>
    </source>
</evidence>
<evidence type="ECO:0000313" key="5">
    <source>
        <dbReference type="EMBL" id="MFC0394909.1"/>
    </source>
</evidence>
<keyword evidence="3" id="KW-0804">Transcription</keyword>
<dbReference type="Proteomes" id="UP001589818">
    <property type="component" value="Unassembled WGS sequence"/>
</dbReference>
<evidence type="ECO:0000256" key="2">
    <source>
        <dbReference type="ARBA" id="ARBA00023125"/>
    </source>
</evidence>
<dbReference type="Gene3D" id="1.10.10.60">
    <property type="entry name" value="Homeodomain-like"/>
    <property type="match status" value="2"/>
</dbReference>
<dbReference type="Pfam" id="PF12833">
    <property type="entry name" value="HTH_18"/>
    <property type="match status" value="1"/>
</dbReference>